<evidence type="ECO:0000256" key="1">
    <source>
        <dbReference type="SAM" id="SignalP"/>
    </source>
</evidence>
<dbReference type="InterPro" id="IPR022409">
    <property type="entry name" value="PKD/Chitinase_dom"/>
</dbReference>
<dbReference type="InterPro" id="IPR035234">
    <property type="entry name" value="IgGFc-bd_N"/>
</dbReference>
<keyword evidence="4" id="KW-1185">Reference proteome</keyword>
<feature type="domain" description="PKD" evidence="2">
    <location>
        <begin position="452"/>
        <end position="498"/>
    </location>
</feature>
<dbReference type="Pfam" id="PF18911">
    <property type="entry name" value="PKD_4"/>
    <property type="match status" value="1"/>
</dbReference>
<comment type="caution">
    <text evidence="3">The sequence shown here is derived from an EMBL/GenBank/DDBJ whole genome shotgun (WGS) entry which is preliminary data.</text>
</comment>
<name>A0ABR7XHH3_9BACT</name>
<keyword evidence="1" id="KW-0732">Signal</keyword>
<feature type="chain" id="PRO_5046304523" evidence="1">
    <location>
        <begin position="28"/>
        <end position="1521"/>
    </location>
</feature>
<dbReference type="PANTHER" id="PTHR46534:SF1">
    <property type="entry name" value="IGGFC-BINDING PROTEIN N-TERMINAL DOMAIN-CONTAINING PROTEIN"/>
    <property type="match status" value="1"/>
</dbReference>
<evidence type="ECO:0000313" key="3">
    <source>
        <dbReference type="EMBL" id="MBD1397759.1"/>
    </source>
</evidence>
<dbReference type="InterPro" id="IPR035986">
    <property type="entry name" value="PKD_dom_sf"/>
</dbReference>
<dbReference type="Pfam" id="PF17517">
    <property type="entry name" value="IgGFc_binding"/>
    <property type="match status" value="1"/>
</dbReference>
<feature type="signal peptide" evidence="1">
    <location>
        <begin position="1"/>
        <end position="27"/>
    </location>
</feature>
<dbReference type="Gene3D" id="2.60.40.10">
    <property type="entry name" value="Immunoglobulins"/>
    <property type="match status" value="3"/>
</dbReference>
<sequence>MNKILRRNLFFCVVLYTLIGLIQAVEAQSTSNRGTNFWVGYTAHIDGTGSKMSLYLTSDVNTTATVSIPKLGISTTYAIIANTVTIAPISSAAYVGSSEMIENKGIQVVSEQPIVVYAHIYASARSAATLVLPTNTLGKEYYAASYKQDVANQFSEFMVIGTEDNTEVEITPKSTTRLGRPANVPFRVTLNKGEVYQVQSSVDLTGSKVISVSDNGPSCKKIAVFSGSSFAGIGCTNAGSKDNLYQQLYPLSTWGRNFITAPFKTRLGGDVFRVLAASDNTTVTINGSDIQLNAGQFYEFTSATANFITSDKPITLAQYARTQNCDNVTGDPEMILVNPIEQTLEDITLYSSPFFQITGHYINIVMKTADTPGFRLDGMPVTFIPVSANPVYSYAQVTVSAGNHRLTASAGFNAIAYGFGNVESYGYSAGANIKSLEQYISADQSNFCGPGTVNFKANLTYTPTSLKWYFSDNTTSTQTNPSKTFTNPGKYTASLVTTKPNNIDCESKDSTSFEIVVNPAVTADAGPDLVLCSGDKVTLGQTAVTGITYTWSPAVGLSATNIANPTFQLINTGSSNITQKLYFDAVNATTKCAARDSVVITIKPALTRDAGPDVTVCSGDKTTIGLPALSGYAYSWSPATGLSTANAAQTTVQLTNTTGKLVRHQYIRSATFNSCTVSDTVIVTVKPAPIAQAGSNKTVCSGTTVSIGSQSQANHTYEWSPATGLSSTTIANPTVTLTNTTQLPISQTYTLTATLDGCVATSQVVVTVNPLPLADAGPDVSICAGASTTLSATGGVSYLWSPAAGLSATNVAKPVASPTVTTTYTVTVTDGNGCVSTDQVVVTVNPLPTAAITVSGVTTFCAGESVTLSATDGASYKWSNGATSKSIVVSASGNYSVTVTDAKGCSATSSAVAVTVKPLPLSNAGADVTLCSGSSATLGKSAVTGYTYSWFPATGLSSATAANPTVTLSNLTAVPVSYTYKVTTTLNGCSSTDEVIVKVNPLPVVDISPDVAICAGSATVLSATGGVSYLWSPAAGLSATNVAKPVASPTATTTYTVTVTDANGCIKTDKVVVTVNPLPAARIMGSPSVCPNITGVSYQIEHPQDITFKWGVKGGQIASNANSDITVDWGETNANALVYAVPTSKLGCVGDTVKFKVVINQLLTPETPKGPELLCRQDKNDVTYKVQLTNGSVYTWNISGGRIVSGQGTNQVKVSWNDSGKGKLWINETSITATDRCFGTSDTLFFNLVPNTTSLAMTSIGTELTNEKNILVKYNIVTSDTYPADKTFDLQRKLPTDMTWATIAAVPLASNQFVDVNLQTSQSSYEYRLTGTNTCDSVLVSPVHSSILLSGKHNEGQNSNIQLQWNAYNGWSQEPVRYELWKQVDNATAYKLDQSVNSASSTVSLTLPVEGFTLCYRVRAIAGTKESWSNSICFDLENALSIPNIITPNGDGKNDRFEIINLQFYPGSQLRIFNRWGKEVYSSSDYKGDWDAANLQGGVYFYQLSTKVKAHLLKGWVEVIR</sequence>
<accession>A0ABR7XHH3</accession>
<reference evidence="3 4" key="1">
    <citation type="submission" date="2020-09" db="EMBL/GenBank/DDBJ databases">
        <title>Genome sequencing and assembly of Pontibacter sp.</title>
        <authorList>
            <person name="Chhetri G."/>
        </authorList>
    </citation>
    <scope>NUCLEOTIDE SEQUENCE [LARGE SCALE GENOMIC DNA]</scope>
    <source>
        <strain evidence="3 4">JH31</strain>
    </source>
</reference>
<dbReference type="InterPro" id="IPR000601">
    <property type="entry name" value="PKD_dom"/>
</dbReference>
<protein>
    <submittedName>
        <fullName evidence="3">Gliding motility-associated C-terminal domain-containing protein</fullName>
    </submittedName>
</protein>
<evidence type="ECO:0000313" key="4">
    <source>
        <dbReference type="Proteomes" id="UP000625551"/>
    </source>
</evidence>
<dbReference type="SUPFAM" id="SSF49299">
    <property type="entry name" value="PKD domain"/>
    <property type="match status" value="1"/>
</dbReference>
<dbReference type="Pfam" id="PF13585">
    <property type="entry name" value="CHU_C"/>
    <property type="match status" value="1"/>
</dbReference>
<dbReference type="PANTHER" id="PTHR46534">
    <property type="entry name" value="IGGFC_BINDING DOMAIN-CONTAINING PROTEIN"/>
    <property type="match status" value="1"/>
</dbReference>
<proteinExistence type="predicted"/>
<dbReference type="Gene3D" id="2.60.40.740">
    <property type="match status" value="1"/>
</dbReference>
<dbReference type="NCBIfam" id="TIGR04131">
    <property type="entry name" value="Bac_Flav_CTERM"/>
    <property type="match status" value="1"/>
</dbReference>
<dbReference type="PROSITE" id="PS50093">
    <property type="entry name" value="PKD"/>
    <property type="match status" value="1"/>
</dbReference>
<evidence type="ECO:0000259" key="2">
    <source>
        <dbReference type="PROSITE" id="PS50093"/>
    </source>
</evidence>
<dbReference type="InterPro" id="IPR013783">
    <property type="entry name" value="Ig-like_fold"/>
</dbReference>
<dbReference type="SMART" id="SM00089">
    <property type="entry name" value="PKD"/>
    <property type="match status" value="5"/>
</dbReference>
<organism evidence="3 4">
    <name type="scientific">Pontibacter aquaedesilientis</name>
    <dbReference type="NCBI Taxonomy" id="2766980"/>
    <lineage>
        <taxon>Bacteria</taxon>
        <taxon>Pseudomonadati</taxon>
        <taxon>Bacteroidota</taxon>
        <taxon>Cytophagia</taxon>
        <taxon>Cytophagales</taxon>
        <taxon>Hymenobacteraceae</taxon>
        <taxon>Pontibacter</taxon>
    </lineage>
</organism>
<dbReference type="InterPro" id="IPR026341">
    <property type="entry name" value="T9SS_type_B"/>
</dbReference>
<gene>
    <name evidence="3" type="ORF">H9Q13_11340</name>
</gene>
<dbReference type="Proteomes" id="UP000625551">
    <property type="component" value="Unassembled WGS sequence"/>
</dbReference>
<dbReference type="RefSeq" id="WP_191183905.1">
    <property type="nucleotide sequence ID" value="NZ_JACXAJ010000004.1"/>
</dbReference>
<dbReference type="EMBL" id="JACXAJ010000004">
    <property type="protein sequence ID" value="MBD1397759.1"/>
    <property type="molecule type" value="Genomic_DNA"/>
</dbReference>